<dbReference type="Gene3D" id="3.40.190.10">
    <property type="entry name" value="Periplasmic binding protein-like II"/>
    <property type="match status" value="1"/>
</dbReference>
<evidence type="ECO:0000313" key="3">
    <source>
        <dbReference type="Proteomes" id="UP000274920"/>
    </source>
</evidence>
<evidence type="ECO:0000256" key="1">
    <source>
        <dbReference type="SAM" id="Phobius"/>
    </source>
</evidence>
<evidence type="ECO:0008006" key="4">
    <source>
        <dbReference type="Google" id="ProtNLM"/>
    </source>
</evidence>
<keyword evidence="1" id="KW-0472">Membrane</keyword>
<keyword evidence="3" id="KW-1185">Reference proteome</keyword>
<dbReference type="EMBL" id="RHJS01000002">
    <property type="protein sequence ID" value="RRK31229.1"/>
    <property type="molecule type" value="Genomic_DNA"/>
</dbReference>
<comment type="caution">
    <text evidence="2">The sequence shown here is derived from an EMBL/GenBank/DDBJ whole genome shotgun (WGS) entry which is preliminary data.</text>
</comment>
<accession>A0A3R8KYK3</accession>
<gene>
    <name evidence="2" type="ORF">EBB54_07525</name>
</gene>
<feature type="transmembrane region" description="Helical" evidence="1">
    <location>
        <begin position="51"/>
        <end position="73"/>
    </location>
</feature>
<dbReference type="AlphaFoldDB" id="A0A3R8KYK3"/>
<keyword evidence="1" id="KW-1133">Transmembrane helix</keyword>
<protein>
    <recommendedName>
        <fullName evidence="4">Extracellular solute-binding protein</fullName>
    </recommendedName>
</protein>
<sequence>MKASGRDAGRDRNTAKWFRLYDCSRAGGQDSGVRHMAEKNENNVLRFLKQYAVRIVAVCGILLVLAYFINIMFVQNQKTAVSVLVLEFMEDTSALEQQVREALGAGEDEKIEIRTISSGIEANKAVALTWIRAEVVDVVIGGETQMTEYAQAGYLKDLSDMKASEQGSEEDGASNFLCGLAQYDQDGNVTGTGPKTCFGRYIPGIPGAQIEQPVAGLANNASNVDNGLRLLQWLGTD</sequence>
<name>A0A3R8KYK3_9FIRM</name>
<dbReference type="Proteomes" id="UP000274920">
    <property type="component" value="Unassembled WGS sequence"/>
</dbReference>
<reference evidence="2" key="1">
    <citation type="submission" date="2018-10" db="EMBL/GenBank/DDBJ databases">
        <title>Schaedlerella arabinophila gen. nov. sp. nov., isolated from the mouse intestinal tract and comparative analysis with the genome of the closely related altered Schaedler flora strain ASF502.</title>
        <authorList>
            <person name="Miyake S."/>
            <person name="Soh M."/>
            <person name="Seedorf H."/>
        </authorList>
    </citation>
    <scope>NUCLEOTIDE SEQUENCE [LARGE SCALE GENOMIC DNA]</scope>
    <source>
        <strain evidence="2">DSM 106076</strain>
    </source>
</reference>
<keyword evidence="1" id="KW-0812">Transmembrane</keyword>
<organism evidence="2 3">
    <name type="scientific">Schaedlerella arabinosiphila</name>
    <dbReference type="NCBI Taxonomy" id="2044587"/>
    <lineage>
        <taxon>Bacteria</taxon>
        <taxon>Bacillati</taxon>
        <taxon>Bacillota</taxon>
        <taxon>Clostridia</taxon>
        <taxon>Lachnospirales</taxon>
        <taxon>Lachnospiraceae</taxon>
        <taxon>Schaedlerella</taxon>
    </lineage>
</organism>
<evidence type="ECO:0000313" key="2">
    <source>
        <dbReference type="EMBL" id="RRK31229.1"/>
    </source>
</evidence>
<proteinExistence type="predicted"/>